<proteinExistence type="inferred from homology"/>
<feature type="transmembrane region" description="Helical" evidence="6">
    <location>
        <begin position="38"/>
        <end position="56"/>
    </location>
</feature>
<dbReference type="CDD" id="cd07385">
    <property type="entry name" value="MPP_YkuE_C"/>
    <property type="match status" value="1"/>
</dbReference>
<dbReference type="GO" id="GO:0008758">
    <property type="term" value="F:UDP-2,3-diacylglucosamine hydrolase activity"/>
    <property type="evidence" value="ECO:0007669"/>
    <property type="project" value="TreeGrafter"/>
</dbReference>
<feature type="region of interest" description="Disordered" evidence="5">
    <location>
        <begin position="123"/>
        <end position="142"/>
    </location>
</feature>
<dbReference type="GO" id="GO:0016020">
    <property type="term" value="C:membrane"/>
    <property type="evidence" value="ECO:0007669"/>
    <property type="project" value="GOC"/>
</dbReference>
<dbReference type="InterPro" id="IPR004843">
    <property type="entry name" value="Calcineurin-like_PHP"/>
</dbReference>
<dbReference type="InterPro" id="IPR051158">
    <property type="entry name" value="Metallophosphoesterase_sf"/>
</dbReference>
<name>A0A8J4DW43_9ACTN</name>
<organism evidence="8 9">
    <name type="scientific">Virgisporangium aliadipatigenens</name>
    <dbReference type="NCBI Taxonomy" id="741659"/>
    <lineage>
        <taxon>Bacteria</taxon>
        <taxon>Bacillati</taxon>
        <taxon>Actinomycetota</taxon>
        <taxon>Actinomycetes</taxon>
        <taxon>Micromonosporales</taxon>
        <taxon>Micromonosporaceae</taxon>
        <taxon>Virgisporangium</taxon>
    </lineage>
</organism>
<feature type="transmembrane region" description="Helical" evidence="6">
    <location>
        <begin position="6"/>
        <end position="26"/>
    </location>
</feature>
<comment type="caution">
    <text evidence="8">The sequence shown here is derived from an EMBL/GenBank/DDBJ whole genome shotgun (WGS) entry which is preliminary data.</text>
</comment>
<feature type="compositionally biased region" description="Low complexity" evidence="5">
    <location>
        <begin position="128"/>
        <end position="142"/>
    </location>
</feature>
<dbReference type="GO" id="GO:0046872">
    <property type="term" value="F:metal ion binding"/>
    <property type="evidence" value="ECO:0007669"/>
    <property type="project" value="UniProtKB-KW"/>
</dbReference>
<dbReference type="EMBL" id="BOPF01000039">
    <property type="protein sequence ID" value="GIJ50772.1"/>
    <property type="molecule type" value="Genomic_DNA"/>
</dbReference>
<dbReference type="GO" id="GO:0009245">
    <property type="term" value="P:lipid A biosynthetic process"/>
    <property type="evidence" value="ECO:0007669"/>
    <property type="project" value="TreeGrafter"/>
</dbReference>
<feature type="transmembrane region" description="Helical" evidence="6">
    <location>
        <begin position="68"/>
        <end position="89"/>
    </location>
</feature>
<dbReference type="InterPro" id="IPR029052">
    <property type="entry name" value="Metallo-depent_PP-like"/>
</dbReference>
<evidence type="ECO:0000313" key="8">
    <source>
        <dbReference type="EMBL" id="GIJ50772.1"/>
    </source>
</evidence>
<keyword evidence="3" id="KW-0378">Hydrolase</keyword>
<keyword evidence="6" id="KW-0472">Membrane</keyword>
<feature type="domain" description="Calcineurin-like phosphoesterase" evidence="7">
    <location>
        <begin position="230"/>
        <end position="392"/>
    </location>
</feature>
<feature type="transmembrane region" description="Helical" evidence="6">
    <location>
        <begin position="183"/>
        <end position="204"/>
    </location>
</feature>
<evidence type="ECO:0000313" key="9">
    <source>
        <dbReference type="Proteomes" id="UP000619260"/>
    </source>
</evidence>
<evidence type="ECO:0000256" key="5">
    <source>
        <dbReference type="SAM" id="MobiDB-lite"/>
    </source>
</evidence>
<dbReference type="PANTHER" id="PTHR31302:SF31">
    <property type="entry name" value="PHOSPHODIESTERASE YAEI"/>
    <property type="match status" value="1"/>
</dbReference>
<dbReference type="FunFam" id="3.60.21.10:FF:000028">
    <property type="entry name" value="Putative metallophosphoesterase"/>
    <property type="match status" value="1"/>
</dbReference>
<dbReference type="PANTHER" id="PTHR31302">
    <property type="entry name" value="TRANSMEMBRANE PROTEIN WITH METALLOPHOSPHOESTERASE DOMAIN-RELATED"/>
    <property type="match status" value="1"/>
</dbReference>
<keyword evidence="9" id="KW-1185">Reference proteome</keyword>
<comment type="cofactor">
    <cofactor evidence="1">
        <name>a divalent metal cation</name>
        <dbReference type="ChEBI" id="CHEBI:60240"/>
    </cofactor>
</comment>
<comment type="similarity">
    <text evidence="4">Belongs to the metallophosphoesterase superfamily.</text>
</comment>
<reference evidence="8" key="1">
    <citation type="submission" date="2021-01" db="EMBL/GenBank/DDBJ databases">
        <title>Whole genome shotgun sequence of Virgisporangium aliadipatigenens NBRC 105644.</title>
        <authorList>
            <person name="Komaki H."/>
            <person name="Tamura T."/>
        </authorList>
    </citation>
    <scope>NUCLEOTIDE SEQUENCE</scope>
    <source>
        <strain evidence="8">NBRC 105644</strain>
    </source>
</reference>
<dbReference type="Proteomes" id="UP000619260">
    <property type="component" value="Unassembled WGS sequence"/>
</dbReference>
<protein>
    <submittedName>
        <fullName evidence="8">Membrane protein</fullName>
    </submittedName>
</protein>
<evidence type="ECO:0000256" key="2">
    <source>
        <dbReference type="ARBA" id="ARBA00022723"/>
    </source>
</evidence>
<dbReference type="SUPFAM" id="SSF56300">
    <property type="entry name" value="Metallo-dependent phosphatases"/>
    <property type="match status" value="1"/>
</dbReference>
<dbReference type="Pfam" id="PF00149">
    <property type="entry name" value="Metallophos"/>
    <property type="match status" value="1"/>
</dbReference>
<keyword evidence="6" id="KW-0812">Transmembrane</keyword>
<dbReference type="AlphaFoldDB" id="A0A8J4DW43"/>
<evidence type="ECO:0000259" key="7">
    <source>
        <dbReference type="Pfam" id="PF00149"/>
    </source>
</evidence>
<evidence type="ECO:0000256" key="3">
    <source>
        <dbReference type="ARBA" id="ARBA00022801"/>
    </source>
</evidence>
<evidence type="ECO:0000256" key="4">
    <source>
        <dbReference type="ARBA" id="ARBA00061089"/>
    </source>
</evidence>
<evidence type="ECO:0000256" key="6">
    <source>
        <dbReference type="SAM" id="Phobius"/>
    </source>
</evidence>
<keyword evidence="6" id="KW-1133">Transmembrane helix</keyword>
<accession>A0A8J4DW43</accession>
<keyword evidence="2" id="KW-0479">Metal-binding</keyword>
<dbReference type="Gene3D" id="3.60.21.10">
    <property type="match status" value="1"/>
</dbReference>
<evidence type="ECO:0000256" key="1">
    <source>
        <dbReference type="ARBA" id="ARBA00001968"/>
    </source>
</evidence>
<dbReference type="RefSeq" id="WP_203904197.1">
    <property type="nucleotide sequence ID" value="NZ_BOPF01000039.1"/>
</dbReference>
<gene>
    <name evidence="8" type="ORF">Val02_76580</name>
</gene>
<sequence>MIIVVFFVVLFAVLGLLHLYLWKRLVKDTFVSRRRRRVGGWVTVALAVMTVGTLIATRSAPISVSRWIAWPGYVWLAIMFYLFVILLVLEIPRLVLRLTWARGGADPSAPAVSAAAGSVGVSRDDDAASSSSPASSDDPASGVVGRDVGVDAVASPGAAGPAGTGAAAPDTDGAAPNPSRRLLLARGLAVAAGVTSVATVGYGMTQALGGPQLDRVRVPLARLPRGMDGFRIAVVSDIHLGPLAGRAHTTRIVDAINGTDPDLIAIVGDLVDGSVEELGAAAEPLARLRATHGSFYVTGNHEYYSGYEQWIDEAAELGLRPLQNERVEIDGLDLAGVNDVTGDAFAHGPDFEKTLGDRDRDKAVVLLAHQPVVAEDAARYGVDLQLSGHTHGGQIQPFGALVAVEQPIVSGLGTVDGTKVYVTNGAGFWGPPVRVGAPPQVSVIELRTT</sequence>